<dbReference type="GeneID" id="9379002"/>
<proteinExistence type="predicted"/>
<dbReference type="EMBL" id="AACS02000006">
    <property type="protein sequence ID" value="EFI27479.1"/>
    <property type="molecule type" value="Genomic_DNA"/>
</dbReference>
<evidence type="ECO:0000313" key="2">
    <source>
        <dbReference type="Proteomes" id="UP000001861"/>
    </source>
</evidence>
<dbReference type="AlphaFoldDB" id="D6RN95"/>
<dbReference type="VEuPathDB" id="FungiDB:CC1G_15514"/>
<dbReference type="RefSeq" id="XP_002910973.1">
    <property type="nucleotide sequence ID" value="XM_002910927.1"/>
</dbReference>
<dbReference type="Proteomes" id="UP000001861">
    <property type="component" value="Unassembled WGS sequence"/>
</dbReference>
<sequence length="73" mass="8304">MQPGFSDEELARKTAQVWKYQHLYIDAMTDNWTFVVLGDLKTGKSSLVETGFLGKPFDEVGFIKHRARLRTGA</sequence>
<keyword evidence="2" id="KW-1185">Reference proteome</keyword>
<protein>
    <submittedName>
        <fullName evidence="1">Uncharacterized protein</fullName>
    </submittedName>
</protein>
<dbReference type="InParanoid" id="D6RN95"/>
<dbReference type="HOGENOM" id="CLU_2704706_0_0_1"/>
<accession>D6RN95</accession>
<gene>
    <name evidence="1" type="ORF">CC1G_15514</name>
</gene>
<comment type="caution">
    <text evidence="1">The sequence shown here is derived from an EMBL/GenBank/DDBJ whole genome shotgun (WGS) entry which is preliminary data.</text>
</comment>
<reference evidence="1 2" key="1">
    <citation type="journal article" date="2010" name="Proc. Natl. Acad. Sci. U.S.A.">
        <title>Insights into evolution of multicellular fungi from the assembled chromosomes of the mushroom Coprinopsis cinerea (Coprinus cinereus).</title>
        <authorList>
            <person name="Stajich J.E."/>
            <person name="Wilke S.K."/>
            <person name="Ahren D."/>
            <person name="Au C.H."/>
            <person name="Birren B.W."/>
            <person name="Borodovsky M."/>
            <person name="Burns C."/>
            <person name="Canback B."/>
            <person name="Casselton L.A."/>
            <person name="Cheng C.K."/>
            <person name="Deng J."/>
            <person name="Dietrich F.S."/>
            <person name="Fargo D.C."/>
            <person name="Farman M.L."/>
            <person name="Gathman A.C."/>
            <person name="Goldberg J."/>
            <person name="Guigo R."/>
            <person name="Hoegger P.J."/>
            <person name="Hooker J.B."/>
            <person name="Huggins A."/>
            <person name="James T.Y."/>
            <person name="Kamada T."/>
            <person name="Kilaru S."/>
            <person name="Kodira C."/>
            <person name="Kues U."/>
            <person name="Kupfer D."/>
            <person name="Kwan H.S."/>
            <person name="Lomsadze A."/>
            <person name="Li W."/>
            <person name="Lilly W.W."/>
            <person name="Ma L.J."/>
            <person name="Mackey A.J."/>
            <person name="Manning G."/>
            <person name="Martin F."/>
            <person name="Muraguchi H."/>
            <person name="Natvig D.O."/>
            <person name="Palmerini H."/>
            <person name="Ramesh M.A."/>
            <person name="Rehmeyer C.J."/>
            <person name="Roe B.A."/>
            <person name="Shenoy N."/>
            <person name="Stanke M."/>
            <person name="Ter-Hovhannisyan V."/>
            <person name="Tunlid A."/>
            <person name="Velagapudi R."/>
            <person name="Vision T.J."/>
            <person name="Zeng Q."/>
            <person name="Zolan M.E."/>
            <person name="Pukkila P.J."/>
        </authorList>
    </citation>
    <scope>NUCLEOTIDE SEQUENCE [LARGE SCALE GENOMIC DNA]</scope>
    <source>
        <strain evidence="2">Okayama-7 / 130 / ATCC MYA-4618 / FGSC 9003</strain>
    </source>
</reference>
<organism evidence="1 2">
    <name type="scientific">Coprinopsis cinerea (strain Okayama-7 / 130 / ATCC MYA-4618 / FGSC 9003)</name>
    <name type="common">Inky cap fungus</name>
    <name type="synonym">Hormographiella aspergillata</name>
    <dbReference type="NCBI Taxonomy" id="240176"/>
    <lineage>
        <taxon>Eukaryota</taxon>
        <taxon>Fungi</taxon>
        <taxon>Dikarya</taxon>
        <taxon>Basidiomycota</taxon>
        <taxon>Agaricomycotina</taxon>
        <taxon>Agaricomycetes</taxon>
        <taxon>Agaricomycetidae</taxon>
        <taxon>Agaricales</taxon>
        <taxon>Agaricineae</taxon>
        <taxon>Psathyrellaceae</taxon>
        <taxon>Coprinopsis</taxon>
    </lineage>
</organism>
<name>D6RN95_COPC7</name>
<evidence type="ECO:0000313" key="1">
    <source>
        <dbReference type="EMBL" id="EFI27479.1"/>
    </source>
</evidence>
<dbReference type="KEGG" id="cci:CC1G_15514"/>